<evidence type="ECO:0000256" key="1">
    <source>
        <dbReference type="SAM" id="Phobius"/>
    </source>
</evidence>
<accession>A0ABV0ZQC8</accession>
<keyword evidence="3" id="KW-1185">Reference proteome</keyword>
<feature type="transmembrane region" description="Helical" evidence="1">
    <location>
        <begin position="68"/>
        <end position="85"/>
    </location>
</feature>
<keyword evidence="1" id="KW-0472">Membrane</keyword>
<dbReference type="EMBL" id="JAHRIP010068962">
    <property type="protein sequence ID" value="MEQ2308453.1"/>
    <property type="molecule type" value="Genomic_DNA"/>
</dbReference>
<keyword evidence="1" id="KW-0812">Transmembrane</keyword>
<gene>
    <name evidence="2" type="ORF">AMECASPLE_028432</name>
</gene>
<comment type="caution">
    <text evidence="2">The sequence shown here is derived from an EMBL/GenBank/DDBJ whole genome shotgun (WGS) entry which is preliminary data.</text>
</comment>
<organism evidence="2 3">
    <name type="scientific">Ameca splendens</name>
    <dbReference type="NCBI Taxonomy" id="208324"/>
    <lineage>
        <taxon>Eukaryota</taxon>
        <taxon>Metazoa</taxon>
        <taxon>Chordata</taxon>
        <taxon>Craniata</taxon>
        <taxon>Vertebrata</taxon>
        <taxon>Euteleostomi</taxon>
        <taxon>Actinopterygii</taxon>
        <taxon>Neopterygii</taxon>
        <taxon>Teleostei</taxon>
        <taxon>Neoteleostei</taxon>
        <taxon>Acanthomorphata</taxon>
        <taxon>Ovalentaria</taxon>
        <taxon>Atherinomorphae</taxon>
        <taxon>Cyprinodontiformes</taxon>
        <taxon>Goodeidae</taxon>
        <taxon>Ameca</taxon>
    </lineage>
</organism>
<evidence type="ECO:0000313" key="3">
    <source>
        <dbReference type="Proteomes" id="UP001469553"/>
    </source>
</evidence>
<sequence length="100" mass="11285">MAYVFPPYLSDKGQICGFHSQWFSCQQILLDERCMFAPPPELPWGSWLVLLFMLSFPGLSALNFSPTLFLSCLMWPLVLVCLPVLSNKPLMSSQDGHICS</sequence>
<dbReference type="Proteomes" id="UP001469553">
    <property type="component" value="Unassembled WGS sequence"/>
</dbReference>
<reference evidence="2 3" key="1">
    <citation type="submission" date="2021-06" db="EMBL/GenBank/DDBJ databases">
        <authorList>
            <person name="Palmer J.M."/>
        </authorList>
    </citation>
    <scope>NUCLEOTIDE SEQUENCE [LARGE SCALE GENOMIC DNA]</scope>
    <source>
        <strain evidence="2 3">AS_MEX2019</strain>
        <tissue evidence="2">Muscle</tissue>
    </source>
</reference>
<proteinExistence type="predicted"/>
<evidence type="ECO:0000313" key="2">
    <source>
        <dbReference type="EMBL" id="MEQ2308453.1"/>
    </source>
</evidence>
<protein>
    <submittedName>
        <fullName evidence="2">Uncharacterized protein</fullName>
    </submittedName>
</protein>
<feature type="transmembrane region" description="Helical" evidence="1">
    <location>
        <begin position="42"/>
        <end position="62"/>
    </location>
</feature>
<name>A0ABV0ZQC8_9TELE</name>
<keyword evidence="1" id="KW-1133">Transmembrane helix</keyword>